<keyword evidence="21" id="KW-1185">Reference proteome</keyword>
<dbReference type="Pfam" id="PF16577">
    <property type="entry name" value="UBA_5"/>
    <property type="match status" value="1"/>
</dbReference>
<accession>A0AAY5K2A9</accession>
<evidence type="ECO:0000256" key="8">
    <source>
        <dbReference type="ARBA" id="ARBA00022833"/>
    </source>
</evidence>
<keyword evidence="9" id="KW-0804">Transcription</keyword>
<evidence type="ECO:0000256" key="2">
    <source>
        <dbReference type="ARBA" id="ARBA00004204"/>
    </source>
</evidence>
<dbReference type="Ensembl" id="ENSELUT00000107434.1">
    <property type="protein sequence ID" value="ENSELUP00000083224.1"/>
    <property type="gene ID" value="ENSELUG00000043076.1"/>
</dbReference>
<dbReference type="GO" id="GO:0007032">
    <property type="term" value="P:endosome organization"/>
    <property type="evidence" value="ECO:0007669"/>
    <property type="project" value="TreeGrafter"/>
</dbReference>
<evidence type="ECO:0000256" key="16">
    <source>
        <dbReference type="SAM" id="MobiDB-lite"/>
    </source>
</evidence>
<dbReference type="GO" id="GO:0005634">
    <property type="term" value="C:nucleus"/>
    <property type="evidence" value="ECO:0007669"/>
    <property type="project" value="UniProtKB-SubCell"/>
</dbReference>
<dbReference type="FunFam" id="3.10.20.90:FF:000320">
    <property type="entry name" value="Predicted protein"/>
    <property type="match status" value="1"/>
</dbReference>
<dbReference type="Proteomes" id="UP000265140">
    <property type="component" value="Chromosome 4"/>
</dbReference>
<evidence type="ECO:0000256" key="7">
    <source>
        <dbReference type="ARBA" id="ARBA00022771"/>
    </source>
</evidence>
<dbReference type="SMART" id="SM00291">
    <property type="entry name" value="ZnF_ZZ"/>
    <property type="match status" value="1"/>
</dbReference>
<dbReference type="GO" id="GO:0035973">
    <property type="term" value="P:aggrephagy"/>
    <property type="evidence" value="ECO:0007669"/>
    <property type="project" value="TreeGrafter"/>
</dbReference>
<feature type="region of interest" description="Disordered" evidence="16">
    <location>
        <begin position="255"/>
        <end position="296"/>
    </location>
</feature>
<evidence type="ECO:0000256" key="6">
    <source>
        <dbReference type="ARBA" id="ARBA00022737"/>
    </source>
</evidence>
<dbReference type="PANTHER" id="PTHR15090">
    <property type="entry name" value="SEQUESTOSOME 1-RELATED"/>
    <property type="match status" value="1"/>
</dbReference>
<dbReference type="GO" id="GO:0030017">
    <property type="term" value="C:sarcomere"/>
    <property type="evidence" value="ECO:0007669"/>
    <property type="project" value="UniProtKB-SubCell"/>
</dbReference>
<evidence type="ECO:0000256" key="4">
    <source>
        <dbReference type="ARBA" id="ARBA00022490"/>
    </source>
</evidence>
<proteinExistence type="predicted"/>
<feature type="region of interest" description="Disordered" evidence="16">
    <location>
        <begin position="333"/>
        <end position="400"/>
    </location>
</feature>
<organism evidence="20 21">
    <name type="scientific">Esox lucius</name>
    <name type="common">Northern pike</name>
    <dbReference type="NCBI Taxonomy" id="8010"/>
    <lineage>
        <taxon>Eukaryota</taxon>
        <taxon>Metazoa</taxon>
        <taxon>Chordata</taxon>
        <taxon>Craniata</taxon>
        <taxon>Vertebrata</taxon>
        <taxon>Euteleostomi</taxon>
        <taxon>Actinopterygii</taxon>
        <taxon>Neopterygii</taxon>
        <taxon>Teleostei</taxon>
        <taxon>Protacanthopterygii</taxon>
        <taxon>Esociformes</taxon>
        <taxon>Esocidae</taxon>
        <taxon>Esox</taxon>
    </lineage>
</organism>
<reference evidence="20 21" key="1">
    <citation type="submission" date="2020-02" db="EMBL/GenBank/DDBJ databases">
        <title>Esox lucius (northern pike) genome, fEsoLuc1, primary haplotype.</title>
        <authorList>
            <person name="Myers G."/>
            <person name="Karagic N."/>
            <person name="Meyer A."/>
            <person name="Pippel M."/>
            <person name="Reichard M."/>
            <person name="Winkler S."/>
            <person name="Tracey A."/>
            <person name="Sims Y."/>
            <person name="Howe K."/>
            <person name="Rhie A."/>
            <person name="Formenti G."/>
            <person name="Durbin R."/>
            <person name="Fedrigo O."/>
            <person name="Jarvis E.D."/>
        </authorList>
    </citation>
    <scope>NUCLEOTIDE SEQUENCE [LARGE SCALE GENOMIC DNA]</scope>
</reference>
<dbReference type="AlphaFoldDB" id="A0AAY5K2A9"/>
<keyword evidence="6" id="KW-0677">Repeat</keyword>
<evidence type="ECO:0000259" key="19">
    <source>
        <dbReference type="PROSITE" id="PS51745"/>
    </source>
</evidence>
<dbReference type="PROSITE" id="PS50135">
    <property type="entry name" value="ZF_ZZ_2"/>
    <property type="match status" value="1"/>
</dbReference>
<dbReference type="GO" id="GO:0008270">
    <property type="term" value="F:zinc ion binding"/>
    <property type="evidence" value="ECO:0007669"/>
    <property type="project" value="UniProtKB-KW"/>
</dbReference>
<feature type="transmembrane region" description="Helical" evidence="17">
    <location>
        <begin position="107"/>
        <end position="127"/>
    </location>
</feature>
<dbReference type="PANTHER" id="PTHR15090:SF0">
    <property type="entry name" value="SEQUESTOSOME-1"/>
    <property type="match status" value="1"/>
</dbReference>
<dbReference type="Gene3D" id="3.10.20.90">
    <property type="entry name" value="Phosphatidylinositol 3-kinase Catalytic Subunit, Chain A, domain 1"/>
    <property type="match status" value="1"/>
</dbReference>
<feature type="domain" description="PB1" evidence="19">
    <location>
        <begin position="2"/>
        <end position="90"/>
    </location>
</feature>
<evidence type="ECO:0000313" key="21">
    <source>
        <dbReference type="Proteomes" id="UP000265140"/>
    </source>
</evidence>
<comment type="subcellular location">
    <subcellularLocation>
        <location evidence="2">Cytoplasm</location>
        <location evidence="2">Myofibril</location>
        <location evidence="2">Sarcomere</location>
    </subcellularLocation>
    <subcellularLocation>
        <location evidence="3">Cytoplasmic vesicle</location>
        <location evidence="3">Autophagosome</location>
    </subcellularLocation>
    <subcellularLocation>
        <location evidence="1">Nucleus</location>
    </subcellularLocation>
</comment>
<dbReference type="InterPro" id="IPR053793">
    <property type="entry name" value="PB1-like"/>
</dbReference>
<dbReference type="CDD" id="cd02340">
    <property type="entry name" value="ZZ_NBR1_like"/>
    <property type="match status" value="1"/>
</dbReference>
<dbReference type="FunFam" id="1.10.8.10:FF:000034">
    <property type="entry name" value="Sequestosome 1"/>
    <property type="match status" value="1"/>
</dbReference>
<evidence type="ECO:0000256" key="11">
    <source>
        <dbReference type="ARBA" id="ARBA00054138"/>
    </source>
</evidence>
<evidence type="ECO:0000256" key="14">
    <source>
        <dbReference type="ARBA" id="ARBA00081379"/>
    </source>
</evidence>
<dbReference type="SUPFAM" id="SSF46934">
    <property type="entry name" value="UBA-like"/>
    <property type="match status" value="1"/>
</dbReference>
<dbReference type="GO" id="GO:0044753">
    <property type="term" value="C:amphisome"/>
    <property type="evidence" value="ECO:0007669"/>
    <property type="project" value="TreeGrafter"/>
</dbReference>
<dbReference type="SUPFAM" id="SSF57850">
    <property type="entry name" value="RING/U-box"/>
    <property type="match status" value="1"/>
</dbReference>
<evidence type="ECO:0000256" key="15">
    <source>
        <dbReference type="PROSITE-ProRule" id="PRU00228"/>
    </source>
</evidence>
<dbReference type="InterPro" id="IPR000433">
    <property type="entry name" value="Znf_ZZ"/>
</dbReference>
<dbReference type="GO" id="GO:0070530">
    <property type="term" value="F:K63-linked polyubiquitin modification-dependent protein binding"/>
    <property type="evidence" value="ECO:0007669"/>
    <property type="project" value="TreeGrafter"/>
</dbReference>
<protein>
    <recommendedName>
        <fullName evidence="13">Protein ref(2)P</fullName>
    </recommendedName>
    <alternativeName>
        <fullName evidence="14">Refractory to sigma P</fullName>
    </alternativeName>
</protein>
<evidence type="ECO:0000256" key="3">
    <source>
        <dbReference type="ARBA" id="ARBA00004419"/>
    </source>
</evidence>
<keyword evidence="8" id="KW-0862">Zinc</keyword>
<evidence type="ECO:0000256" key="9">
    <source>
        <dbReference type="ARBA" id="ARBA00023163"/>
    </source>
</evidence>
<keyword evidence="5" id="KW-0479">Metal-binding</keyword>
<keyword evidence="10" id="KW-0539">Nucleus</keyword>
<dbReference type="PROSITE" id="PS51745">
    <property type="entry name" value="PB1"/>
    <property type="match status" value="1"/>
</dbReference>
<dbReference type="Gene3D" id="1.10.8.10">
    <property type="entry name" value="DNA helicase RuvA subunit, C-terminal domain"/>
    <property type="match status" value="1"/>
</dbReference>
<dbReference type="Pfam" id="PF00569">
    <property type="entry name" value="ZZ"/>
    <property type="match status" value="1"/>
</dbReference>
<evidence type="ECO:0000256" key="1">
    <source>
        <dbReference type="ARBA" id="ARBA00004123"/>
    </source>
</evidence>
<feature type="compositionally biased region" description="Low complexity" evidence="16">
    <location>
        <begin position="347"/>
        <end position="356"/>
    </location>
</feature>
<evidence type="ECO:0000256" key="13">
    <source>
        <dbReference type="ARBA" id="ARBA00071657"/>
    </source>
</evidence>
<dbReference type="GO" id="GO:0000423">
    <property type="term" value="P:mitophagy"/>
    <property type="evidence" value="ECO:0007669"/>
    <property type="project" value="TreeGrafter"/>
</dbReference>
<keyword evidence="17" id="KW-0812">Transmembrane</keyword>
<dbReference type="InterPro" id="IPR000270">
    <property type="entry name" value="PB1_dom"/>
</dbReference>
<dbReference type="GO" id="GO:0016235">
    <property type="term" value="C:aggresome"/>
    <property type="evidence" value="ECO:0007669"/>
    <property type="project" value="TreeGrafter"/>
</dbReference>
<dbReference type="InterPro" id="IPR043145">
    <property type="entry name" value="Znf_ZZ_sf"/>
</dbReference>
<name>A0AAY5K2A9_ESOLU</name>
<dbReference type="Pfam" id="PF00564">
    <property type="entry name" value="PB1"/>
    <property type="match status" value="1"/>
</dbReference>
<evidence type="ECO:0000256" key="12">
    <source>
        <dbReference type="ARBA" id="ARBA00062450"/>
    </source>
</evidence>
<dbReference type="PROSITE" id="PS01357">
    <property type="entry name" value="ZF_ZZ_1"/>
    <property type="match status" value="1"/>
</dbReference>
<dbReference type="GeneTree" id="ENSGT00390000002781"/>
<dbReference type="InterPro" id="IPR052260">
    <property type="entry name" value="Autophagy_Rcpt_SigReg"/>
</dbReference>
<dbReference type="CDD" id="cd06402">
    <property type="entry name" value="PB1_p62"/>
    <property type="match status" value="1"/>
</dbReference>
<dbReference type="InterPro" id="IPR034866">
    <property type="entry name" value="PB1_p62"/>
</dbReference>
<evidence type="ECO:0000256" key="17">
    <source>
        <dbReference type="SAM" id="Phobius"/>
    </source>
</evidence>
<keyword evidence="17" id="KW-0472">Membrane</keyword>
<dbReference type="SUPFAM" id="SSF54277">
    <property type="entry name" value="CAD &amp; PB1 domains"/>
    <property type="match status" value="1"/>
</dbReference>
<comment type="function">
    <text evidence="11">Required for selective autophagy activation by ubiquitinated proteins. Implicated in sigma rhabdovirus multiplication and necessary for male fertility. Involved in activating transcription of Drs.</text>
</comment>
<reference evidence="20" key="3">
    <citation type="submission" date="2025-09" db="UniProtKB">
        <authorList>
            <consortium name="Ensembl"/>
        </authorList>
    </citation>
    <scope>IDENTIFICATION</scope>
</reference>
<dbReference type="Gene3D" id="3.30.60.90">
    <property type="match status" value="1"/>
</dbReference>
<evidence type="ECO:0000259" key="18">
    <source>
        <dbReference type="PROSITE" id="PS50135"/>
    </source>
</evidence>
<dbReference type="InterPro" id="IPR033741">
    <property type="entry name" value="SQSTM_UBA"/>
</dbReference>
<gene>
    <name evidence="20" type="primary">SQSTM1</name>
</gene>
<dbReference type="FunFam" id="3.30.60.90:FF:000016">
    <property type="entry name" value="Refractory to sigma P"/>
    <property type="match status" value="1"/>
</dbReference>
<keyword evidence="7 15" id="KW-0863">Zinc-finger</keyword>
<keyword evidence="4" id="KW-0963">Cytoplasm</keyword>
<feature type="domain" description="ZZ-type" evidence="18">
    <location>
        <begin position="178"/>
        <end position="228"/>
    </location>
</feature>
<dbReference type="SMART" id="SM00666">
    <property type="entry name" value="PB1"/>
    <property type="match status" value="1"/>
</dbReference>
<evidence type="ECO:0000313" key="20">
    <source>
        <dbReference type="Ensembl" id="ENSELUP00000083224.1"/>
    </source>
</evidence>
<dbReference type="InterPro" id="IPR009060">
    <property type="entry name" value="UBA-like_sf"/>
</dbReference>
<sequence length="512" mass="55063">MSMTVKAYLLGKDDAPKEIRRFAVDQDVSTSFEYLNRKVVDVFSTLRNVTYQMFYKDEDGDMIAFSTDDELMMGLTCTKDDTFRLFIKGGSSRTSQIFINTNGIVGVTYYIIITAAVTSLLLRHALLSLTEKKEHRRDFPAFAFPGGVPPFAFPPPPGGPHMGPPPPQGHGHGPSLVHPNVTCDECNGPVWGTRFKCTVCPDYDLCSQCQSKGLHKEHVLLPILHPLNNAFEWFPRGKWMRKMRHCMWAQNQAQNLAQNQAQSQAQPGPSGSQPDQAAPGNSQPSSDASSDASQQSQANMDYLKNIGEGVAAMLSPLGIDVDIDVEHEGKRAKVIVPTPAPSGSGGPPSARSDSGSRTGGVDEAEAKEGDMEVEMDGISSLGSAGDLATGGKEAGGSGDEEWTHLTSKEVDPSTGELQSLLVGEGVSLEASGSIASHQAPSKDPPRSLTLAEAAAYPHLPQDADPRLVESLSQMLSMGFTDEGGWLTRLLHAKDCDVGAALDTIHYSKRPQK</sequence>
<dbReference type="CDD" id="cd14320">
    <property type="entry name" value="UBA_SQSTM"/>
    <property type="match status" value="1"/>
</dbReference>
<dbReference type="GO" id="GO:0005080">
    <property type="term" value="F:protein kinase C binding"/>
    <property type="evidence" value="ECO:0007669"/>
    <property type="project" value="TreeGrafter"/>
</dbReference>
<evidence type="ECO:0000256" key="5">
    <source>
        <dbReference type="ARBA" id="ARBA00022723"/>
    </source>
</evidence>
<keyword evidence="17" id="KW-1133">Transmembrane helix</keyword>
<comment type="subunit">
    <text evidence="12">Interacts with aPKC and Traf6.</text>
</comment>
<evidence type="ECO:0000256" key="10">
    <source>
        <dbReference type="ARBA" id="ARBA00023242"/>
    </source>
</evidence>
<reference evidence="20" key="2">
    <citation type="submission" date="2025-08" db="UniProtKB">
        <authorList>
            <consortium name="Ensembl"/>
        </authorList>
    </citation>
    <scope>IDENTIFICATION</scope>
</reference>